<dbReference type="Gene3D" id="3.30.420.10">
    <property type="entry name" value="Ribonuclease H-like superfamily/Ribonuclease H"/>
    <property type="match status" value="1"/>
</dbReference>
<organism evidence="2 3">
    <name type="scientific">Trueperella bernardiae</name>
    <dbReference type="NCBI Taxonomy" id="59561"/>
    <lineage>
        <taxon>Bacteria</taxon>
        <taxon>Bacillati</taxon>
        <taxon>Actinomycetota</taxon>
        <taxon>Actinomycetes</taxon>
        <taxon>Actinomycetales</taxon>
        <taxon>Actinomycetaceae</taxon>
        <taxon>Trueperella</taxon>
    </lineage>
</organism>
<accession>A0AAW6ZMC2</accession>
<dbReference type="InterPro" id="IPR048020">
    <property type="entry name" value="Transpos_IS3"/>
</dbReference>
<dbReference type="GO" id="GO:0006313">
    <property type="term" value="P:DNA transposition"/>
    <property type="evidence" value="ECO:0007669"/>
    <property type="project" value="InterPro"/>
</dbReference>
<name>A0AAW6ZMC2_9ACTO</name>
<feature type="domain" description="Integrase catalytic" evidence="1">
    <location>
        <begin position="209"/>
        <end position="371"/>
    </location>
</feature>
<proteinExistence type="predicted"/>
<dbReference type="GO" id="GO:0015074">
    <property type="term" value="P:DNA integration"/>
    <property type="evidence" value="ECO:0007669"/>
    <property type="project" value="InterPro"/>
</dbReference>
<protein>
    <submittedName>
        <fullName evidence="2">IS3 family transposase</fullName>
    </submittedName>
</protein>
<dbReference type="InterPro" id="IPR001584">
    <property type="entry name" value="Integrase_cat-core"/>
</dbReference>
<dbReference type="PANTHER" id="PTHR47515:SF1">
    <property type="entry name" value="BLR2054 PROTEIN"/>
    <property type="match status" value="1"/>
</dbReference>
<evidence type="ECO:0000313" key="3">
    <source>
        <dbReference type="Proteomes" id="UP001225576"/>
    </source>
</evidence>
<dbReference type="InterPro" id="IPR036397">
    <property type="entry name" value="RNaseH_sf"/>
</dbReference>
<reference evidence="2" key="1">
    <citation type="submission" date="2023-05" db="EMBL/GenBank/DDBJ databases">
        <title>Genomic Catalog of Human Bladder Bacteria.</title>
        <authorList>
            <person name="Du J."/>
        </authorList>
    </citation>
    <scope>NUCLEOTIDE SEQUENCE</scope>
    <source>
        <strain evidence="2">UMB1304A</strain>
    </source>
</reference>
<dbReference type="NCBIfam" id="NF033516">
    <property type="entry name" value="transpos_IS3"/>
    <property type="match status" value="1"/>
</dbReference>
<sequence length="378" mass="43712">MVKKFSKHTPEQIVRKLDKARELRESGSTTAQILTELGISEATLNRWQATYGAMSRSEAKELQRLRDENTHLKRLLGQAELEKAAWKELAGGKLLGPARRHDAVWHLVELGYSQRLACKVVGLSRSAYRRARDRDHGPDKYAGLRQWMHEFAKDHRRWGHRRVWVKALGLGYGVCRETFRRLWREEGLRVLPRKKRKRVDGSGWVDVPAGQYPGDVWALDFQFDSTWHGKTIKICNIIDEYTREHLAFAVDKKLDAGSVIELLDLASLAHGGRPRVIRMDNGPEFIAQALKDWAAEDETIQAFIPPGEPWHNGFVESFHNRMRDELLEDNSIEDLDHARTLVAQWSHRYNTFHPHSSLGYLSPREYAEQWKQENTVNA</sequence>
<dbReference type="Gene3D" id="1.10.10.60">
    <property type="entry name" value="Homeodomain-like"/>
    <property type="match status" value="1"/>
</dbReference>
<dbReference type="PROSITE" id="PS50994">
    <property type="entry name" value="INTEGRASE"/>
    <property type="match status" value="1"/>
</dbReference>
<dbReference type="Pfam" id="PF01527">
    <property type="entry name" value="HTH_Tnp_1"/>
    <property type="match status" value="1"/>
</dbReference>
<dbReference type="Pfam" id="PF13683">
    <property type="entry name" value="rve_3"/>
    <property type="match status" value="1"/>
</dbReference>
<evidence type="ECO:0000259" key="1">
    <source>
        <dbReference type="PROSITE" id="PS50994"/>
    </source>
</evidence>
<dbReference type="InterPro" id="IPR012337">
    <property type="entry name" value="RNaseH-like_sf"/>
</dbReference>
<dbReference type="InterPro" id="IPR002514">
    <property type="entry name" value="Transposase_8"/>
</dbReference>
<dbReference type="SUPFAM" id="SSF46689">
    <property type="entry name" value="Homeodomain-like"/>
    <property type="match status" value="1"/>
</dbReference>
<evidence type="ECO:0000313" key="2">
    <source>
        <dbReference type="EMBL" id="MDK8602803.1"/>
    </source>
</evidence>
<dbReference type="SUPFAM" id="SSF53098">
    <property type="entry name" value="Ribonuclease H-like"/>
    <property type="match status" value="1"/>
</dbReference>
<dbReference type="InterPro" id="IPR009057">
    <property type="entry name" value="Homeodomain-like_sf"/>
</dbReference>
<dbReference type="AlphaFoldDB" id="A0AAW6ZMC2"/>
<comment type="caution">
    <text evidence="2">The sequence shown here is derived from an EMBL/GenBank/DDBJ whole genome shotgun (WGS) entry which is preliminary data.</text>
</comment>
<dbReference type="GO" id="GO:0003677">
    <property type="term" value="F:DNA binding"/>
    <property type="evidence" value="ECO:0007669"/>
    <property type="project" value="InterPro"/>
</dbReference>
<dbReference type="PANTHER" id="PTHR47515">
    <property type="entry name" value="LOW CALCIUM RESPONSE LOCUS PROTEIN T"/>
    <property type="match status" value="1"/>
</dbReference>
<dbReference type="RefSeq" id="WP_101923801.1">
    <property type="nucleotide sequence ID" value="NZ_CP127099.1"/>
</dbReference>
<dbReference type="Proteomes" id="UP001225576">
    <property type="component" value="Unassembled WGS sequence"/>
</dbReference>
<gene>
    <name evidence="2" type="ORF">QP858_10110</name>
</gene>
<dbReference type="EMBL" id="JASPDQ010000043">
    <property type="protein sequence ID" value="MDK8602803.1"/>
    <property type="molecule type" value="Genomic_DNA"/>
</dbReference>
<dbReference type="GO" id="GO:0004803">
    <property type="term" value="F:transposase activity"/>
    <property type="evidence" value="ECO:0007669"/>
    <property type="project" value="InterPro"/>
</dbReference>